<gene>
    <name evidence="4" type="ORF">CLTEP_02110</name>
</gene>
<accession>A0A151B7B0</accession>
<evidence type="ECO:0000313" key="4">
    <source>
        <dbReference type="EMBL" id="KYH35818.1"/>
    </source>
</evidence>
<evidence type="ECO:0000259" key="2">
    <source>
        <dbReference type="SMART" id="SM00644"/>
    </source>
</evidence>
<dbReference type="InterPro" id="IPR036505">
    <property type="entry name" value="Amidase/PGRP_sf"/>
</dbReference>
<dbReference type="GO" id="GO:0008270">
    <property type="term" value="F:zinc ion binding"/>
    <property type="evidence" value="ECO:0007669"/>
    <property type="project" value="InterPro"/>
</dbReference>
<keyword evidence="5" id="KW-1185">Reference proteome</keyword>
<dbReference type="InterPro" id="IPR015510">
    <property type="entry name" value="PGRP"/>
</dbReference>
<dbReference type="CDD" id="cd06583">
    <property type="entry name" value="PGRP"/>
    <property type="match status" value="1"/>
</dbReference>
<dbReference type="Pfam" id="PF01510">
    <property type="entry name" value="Amidase_2"/>
    <property type="match status" value="1"/>
</dbReference>
<dbReference type="SMART" id="SM00644">
    <property type="entry name" value="Ami_2"/>
    <property type="match status" value="1"/>
</dbReference>
<dbReference type="RefSeq" id="WP_066821209.1">
    <property type="nucleotide sequence ID" value="NZ_LTBA01000001.1"/>
</dbReference>
<feature type="domain" description="N-acetylmuramoyl-L-alanine amidase" evidence="2">
    <location>
        <begin position="11"/>
        <end position="133"/>
    </location>
</feature>
<reference evidence="4 5" key="1">
    <citation type="submission" date="2016-02" db="EMBL/GenBank/DDBJ databases">
        <title>Genome sequence of Clostridium tepidiprofundi DSM 19306.</title>
        <authorList>
            <person name="Poehlein A."/>
            <person name="Daniel R."/>
        </authorList>
    </citation>
    <scope>NUCLEOTIDE SEQUENCE [LARGE SCALE GENOMIC DNA]</scope>
    <source>
        <strain evidence="4 5">DSM 19306</strain>
    </source>
</reference>
<protein>
    <submittedName>
        <fullName evidence="4">N-acetylmuramoyl-L-alanine amidase</fullName>
    </submittedName>
</protein>
<sequence length="199" mass="23174">MKIIESNLKFKSKLSKRVKTNLIVLHHAVASHCTIQDIHRWHLNRGWSGCGYHFLVRKDGSIYRGRPENVIGAHCLHHNNYSIGICAEGSYMQEVMPQIQKKAIIELCKYLMYKYNIKDIKGHRELYNTSCPGDNFPFNEIVQAALKPKYNANFCLLFQKWYNTLTKHKLAEDGIYGPKTEKAYESIKNILEDFSFRGF</sequence>
<dbReference type="Gene3D" id="3.40.80.10">
    <property type="entry name" value="Peptidoglycan recognition protein-like"/>
    <property type="match status" value="1"/>
</dbReference>
<dbReference type="Proteomes" id="UP000075531">
    <property type="component" value="Unassembled WGS sequence"/>
</dbReference>
<dbReference type="PANTHER" id="PTHR11022:SF41">
    <property type="entry name" value="PEPTIDOGLYCAN-RECOGNITION PROTEIN LC-RELATED"/>
    <property type="match status" value="1"/>
</dbReference>
<comment type="similarity">
    <text evidence="1">Belongs to the N-acetylmuramoyl-L-alanine amidase 2 family.</text>
</comment>
<dbReference type="SMART" id="SM00701">
    <property type="entry name" value="PGRP"/>
    <property type="match status" value="1"/>
</dbReference>
<feature type="domain" description="Peptidoglycan recognition protein family" evidence="3">
    <location>
        <begin position="2"/>
        <end position="127"/>
    </location>
</feature>
<evidence type="ECO:0000259" key="3">
    <source>
        <dbReference type="SMART" id="SM00701"/>
    </source>
</evidence>
<dbReference type="InterPro" id="IPR006619">
    <property type="entry name" value="PGRP_domain_met/bac"/>
</dbReference>
<dbReference type="GO" id="GO:0009253">
    <property type="term" value="P:peptidoglycan catabolic process"/>
    <property type="evidence" value="ECO:0007669"/>
    <property type="project" value="InterPro"/>
</dbReference>
<organism evidence="4 5">
    <name type="scientific">Clostridium tepidiprofundi DSM 19306</name>
    <dbReference type="NCBI Taxonomy" id="1121338"/>
    <lineage>
        <taxon>Bacteria</taxon>
        <taxon>Bacillati</taxon>
        <taxon>Bacillota</taxon>
        <taxon>Clostridia</taxon>
        <taxon>Eubacteriales</taxon>
        <taxon>Clostridiaceae</taxon>
        <taxon>Clostridium</taxon>
    </lineage>
</organism>
<dbReference type="SUPFAM" id="SSF55846">
    <property type="entry name" value="N-acetylmuramoyl-L-alanine amidase-like"/>
    <property type="match status" value="1"/>
</dbReference>
<proteinExistence type="inferred from homology"/>
<name>A0A151B7B0_9CLOT</name>
<dbReference type="AlphaFoldDB" id="A0A151B7B0"/>
<comment type="caution">
    <text evidence="4">The sequence shown here is derived from an EMBL/GenBank/DDBJ whole genome shotgun (WGS) entry which is preliminary data.</text>
</comment>
<dbReference type="GO" id="GO:0008745">
    <property type="term" value="F:N-acetylmuramoyl-L-alanine amidase activity"/>
    <property type="evidence" value="ECO:0007669"/>
    <property type="project" value="InterPro"/>
</dbReference>
<dbReference type="STRING" id="1121338.CLTEP_02110"/>
<evidence type="ECO:0000313" key="5">
    <source>
        <dbReference type="Proteomes" id="UP000075531"/>
    </source>
</evidence>
<dbReference type="EMBL" id="LTBA01000001">
    <property type="protein sequence ID" value="KYH35818.1"/>
    <property type="molecule type" value="Genomic_DNA"/>
</dbReference>
<dbReference type="PATRIC" id="fig|1121338.3.peg.213"/>
<dbReference type="InterPro" id="IPR002502">
    <property type="entry name" value="Amidase_domain"/>
</dbReference>
<dbReference type="PANTHER" id="PTHR11022">
    <property type="entry name" value="PEPTIDOGLYCAN RECOGNITION PROTEIN"/>
    <property type="match status" value="1"/>
</dbReference>
<dbReference type="OrthoDB" id="9811296at2"/>
<evidence type="ECO:0000256" key="1">
    <source>
        <dbReference type="ARBA" id="ARBA00007553"/>
    </source>
</evidence>